<keyword evidence="1" id="KW-1133">Transmembrane helix</keyword>
<evidence type="ECO:0000313" key="3">
    <source>
        <dbReference type="Proteomes" id="UP001230289"/>
    </source>
</evidence>
<feature type="non-terminal residue" evidence="2">
    <location>
        <position position="173"/>
    </location>
</feature>
<organism evidence="2 3">
    <name type="scientific">Microbacterium capsulatum</name>
    <dbReference type="NCBI Taxonomy" id="3041921"/>
    <lineage>
        <taxon>Bacteria</taxon>
        <taxon>Bacillati</taxon>
        <taxon>Actinomycetota</taxon>
        <taxon>Actinomycetes</taxon>
        <taxon>Micrococcales</taxon>
        <taxon>Microbacteriaceae</taxon>
        <taxon>Microbacterium</taxon>
    </lineage>
</organism>
<feature type="transmembrane region" description="Helical" evidence="1">
    <location>
        <begin position="97"/>
        <end position="117"/>
    </location>
</feature>
<dbReference type="EMBL" id="JAVFCB010000011">
    <property type="protein sequence ID" value="MDQ4215542.1"/>
    <property type="molecule type" value="Genomic_DNA"/>
</dbReference>
<keyword evidence="1" id="KW-0472">Membrane</keyword>
<comment type="caution">
    <text evidence="2">The sequence shown here is derived from an EMBL/GenBank/DDBJ whole genome shotgun (WGS) entry which is preliminary data.</text>
</comment>
<gene>
    <name evidence="2" type="ORF">RBR11_16615</name>
</gene>
<keyword evidence="3" id="KW-1185">Reference proteome</keyword>
<accession>A0ABU0XL31</accession>
<keyword evidence="1" id="KW-0812">Transmembrane</keyword>
<dbReference type="Proteomes" id="UP001230289">
    <property type="component" value="Unassembled WGS sequence"/>
</dbReference>
<proteinExistence type="predicted"/>
<name>A0ABU0XL31_9MICO</name>
<evidence type="ECO:0000313" key="2">
    <source>
        <dbReference type="EMBL" id="MDQ4215542.1"/>
    </source>
</evidence>
<sequence length="173" mass="16867">MTGSAQGRRLRAAVAGAAAALLGVGAGELAATLLAPASSPFAVVGGALIDAAPRWAKDTAIALFGTGDKAALLTGVAIVLLVLAALLGVAELRWRRSGVVGLIVVGAVVALLAPTRADATTLSWLPALLAGVIAAAMLNYLAGLLRLDAVRAAARPTAAPPPAPAPPPSAAPP</sequence>
<protein>
    <submittedName>
        <fullName evidence="2">Oxidoreductase</fullName>
    </submittedName>
</protein>
<reference evidence="2 3" key="1">
    <citation type="submission" date="2023-08" db="EMBL/GenBank/DDBJ databases">
        <title>Microbacterium sp. nov., isolated from a waste landfill.</title>
        <authorList>
            <person name="Wen W."/>
        </authorList>
    </citation>
    <scope>NUCLEOTIDE SEQUENCE [LARGE SCALE GENOMIC DNA]</scope>
    <source>
        <strain evidence="2 3">ASV81</strain>
    </source>
</reference>
<feature type="transmembrane region" description="Helical" evidence="1">
    <location>
        <begin position="70"/>
        <end position="90"/>
    </location>
</feature>
<feature type="transmembrane region" description="Helical" evidence="1">
    <location>
        <begin position="123"/>
        <end position="145"/>
    </location>
</feature>
<evidence type="ECO:0000256" key="1">
    <source>
        <dbReference type="SAM" id="Phobius"/>
    </source>
</evidence>